<name>A0A953I893_SYMTR</name>
<evidence type="ECO:0000313" key="3">
    <source>
        <dbReference type="Proteomes" id="UP000732377"/>
    </source>
</evidence>
<dbReference type="AlphaFoldDB" id="A0A953I893"/>
<dbReference type="InterPro" id="IPR013249">
    <property type="entry name" value="RNA_pol_sigma70_r4_t2"/>
</dbReference>
<organism evidence="2 3">
    <name type="scientific">Symbiobacterium thermophilum</name>
    <dbReference type="NCBI Taxonomy" id="2734"/>
    <lineage>
        <taxon>Bacteria</taxon>
        <taxon>Bacillati</taxon>
        <taxon>Bacillota</taxon>
        <taxon>Clostridia</taxon>
        <taxon>Eubacteriales</taxon>
        <taxon>Symbiobacteriaceae</taxon>
        <taxon>Symbiobacterium</taxon>
    </lineage>
</organism>
<reference evidence="2" key="1">
    <citation type="submission" date="2017-11" db="EMBL/GenBank/DDBJ databases">
        <title>Three new genomes from thermophilic consortium.</title>
        <authorList>
            <person name="Quaggio R."/>
            <person name="Amgarten D."/>
            <person name="Setubal J.C."/>
        </authorList>
    </citation>
    <scope>NUCLEOTIDE SEQUENCE</scope>
    <source>
        <strain evidence="2">ZCTH01-B2</strain>
    </source>
</reference>
<accession>A0A953I893</accession>
<dbReference type="InterPro" id="IPR013324">
    <property type="entry name" value="RNA_pol_sigma_r3/r4-like"/>
</dbReference>
<dbReference type="GO" id="GO:0003677">
    <property type="term" value="F:DNA binding"/>
    <property type="evidence" value="ECO:0007669"/>
    <property type="project" value="InterPro"/>
</dbReference>
<protein>
    <recommendedName>
        <fullName evidence="1">RNA polymerase sigma factor 70 region 4 type 2 domain-containing protein</fullName>
    </recommendedName>
</protein>
<dbReference type="InterPro" id="IPR036388">
    <property type="entry name" value="WH-like_DNA-bd_sf"/>
</dbReference>
<sequence>MKWESELGLDIEDGVDPRRPIECWKRLALAAAMQTLSPTERVIVQMHFGWGLPRLIIAQALGVAEDTVHVHISNAQKKFLRMRSEANL</sequence>
<dbReference type="GO" id="GO:0006352">
    <property type="term" value="P:DNA-templated transcription initiation"/>
    <property type="evidence" value="ECO:0007669"/>
    <property type="project" value="InterPro"/>
</dbReference>
<proteinExistence type="predicted"/>
<dbReference type="SUPFAM" id="SSF88659">
    <property type="entry name" value="Sigma3 and sigma4 domains of RNA polymerase sigma factors"/>
    <property type="match status" value="1"/>
</dbReference>
<dbReference type="Proteomes" id="UP000732377">
    <property type="component" value="Unassembled WGS sequence"/>
</dbReference>
<dbReference type="EMBL" id="PIUK01000023">
    <property type="protein sequence ID" value="MBY6275396.1"/>
    <property type="molecule type" value="Genomic_DNA"/>
</dbReference>
<evidence type="ECO:0000259" key="1">
    <source>
        <dbReference type="Pfam" id="PF08281"/>
    </source>
</evidence>
<gene>
    <name evidence="2" type="ORF">CWE10_04125</name>
</gene>
<evidence type="ECO:0000313" key="2">
    <source>
        <dbReference type="EMBL" id="MBY6275396.1"/>
    </source>
</evidence>
<dbReference type="Gene3D" id="1.10.10.10">
    <property type="entry name" value="Winged helix-like DNA-binding domain superfamily/Winged helix DNA-binding domain"/>
    <property type="match status" value="1"/>
</dbReference>
<dbReference type="Pfam" id="PF08281">
    <property type="entry name" value="Sigma70_r4_2"/>
    <property type="match status" value="1"/>
</dbReference>
<feature type="domain" description="RNA polymerase sigma factor 70 region 4 type 2" evidence="1">
    <location>
        <begin position="27"/>
        <end position="78"/>
    </location>
</feature>
<dbReference type="RefSeq" id="WP_420544284.1">
    <property type="nucleotide sequence ID" value="NZ_PIUK01000023.1"/>
</dbReference>
<comment type="caution">
    <text evidence="2">The sequence shown here is derived from an EMBL/GenBank/DDBJ whole genome shotgun (WGS) entry which is preliminary data.</text>
</comment>
<dbReference type="GO" id="GO:0016987">
    <property type="term" value="F:sigma factor activity"/>
    <property type="evidence" value="ECO:0007669"/>
    <property type="project" value="InterPro"/>
</dbReference>